<dbReference type="GO" id="GO:0004553">
    <property type="term" value="F:hydrolase activity, hydrolyzing O-glycosyl compounds"/>
    <property type="evidence" value="ECO:0007669"/>
    <property type="project" value="UniProtKB-ARBA"/>
</dbReference>
<accession>A0A1C4FUT0</accession>
<dbReference type="InterPro" id="IPR013320">
    <property type="entry name" value="ConA-like_dom_sf"/>
</dbReference>
<feature type="signal peptide" evidence="3">
    <location>
        <begin position="1"/>
        <end position="25"/>
    </location>
</feature>
<proteinExistence type="predicted"/>
<feature type="chain" id="PRO_5008692218" evidence="3">
    <location>
        <begin position="26"/>
        <end position="813"/>
    </location>
</feature>
<dbReference type="InterPro" id="IPR023296">
    <property type="entry name" value="Glyco_hydro_beta-prop_sf"/>
</dbReference>
<dbReference type="RefSeq" id="WP_089714925.1">
    <property type="nucleotide sequence ID" value="NZ_FMAR01000017.1"/>
</dbReference>
<name>A0A1C4FUT0_9BACT</name>
<evidence type="ECO:0000313" key="5">
    <source>
        <dbReference type="Proteomes" id="UP000242818"/>
    </source>
</evidence>
<gene>
    <name evidence="4" type="ORF">GA0116948_11719</name>
</gene>
<keyword evidence="4" id="KW-0430">Lectin</keyword>
<dbReference type="GO" id="GO:0030246">
    <property type="term" value="F:carbohydrate binding"/>
    <property type="evidence" value="ECO:0007669"/>
    <property type="project" value="UniProtKB-KW"/>
</dbReference>
<protein>
    <submittedName>
        <fullName evidence="4">Concanavalin A-like lectin/glucanases superfamily protein</fullName>
    </submittedName>
</protein>
<dbReference type="SUPFAM" id="SSF49899">
    <property type="entry name" value="Concanavalin A-like lectins/glucanases"/>
    <property type="match status" value="1"/>
</dbReference>
<dbReference type="EMBL" id="FMAR01000017">
    <property type="protein sequence ID" value="SCC59413.1"/>
    <property type="molecule type" value="Genomic_DNA"/>
</dbReference>
<organism evidence="4 5">
    <name type="scientific">Chitinophaga costaii</name>
    <dbReference type="NCBI Taxonomy" id="1335309"/>
    <lineage>
        <taxon>Bacteria</taxon>
        <taxon>Pseudomonadati</taxon>
        <taxon>Bacteroidota</taxon>
        <taxon>Chitinophagia</taxon>
        <taxon>Chitinophagales</taxon>
        <taxon>Chitinophagaceae</taxon>
        <taxon>Chitinophaga</taxon>
    </lineage>
</organism>
<dbReference type="GO" id="GO:0005975">
    <property type="term" value="P:carbohydrate metabolic process"/>
    <property type="evidence" value="ECO:0007669"/>
    <property type="project" value="UniProtKB-ARBA"/>
</dbReference>
<dbReference type="AlphaFoldDB" id="A0A1C4FUT0"/>
<dbReference type="SUPFAM" id="SSF75005">
    <property type="entry name" value="Arabinanase/levansucrase/invertase"/>
    <property type="match status" value="1"/>
</dbReference>
<dbReference type="OrthoDB" id="9814380at2"/>
<dbReference type="Proteomes" id="UP000242818">
    <property type="component" value="Unassembled WGS sequence"/>
</dbReference>
<sequence>MKQTALLKYCYCCFFLLAAAKGIRAQTIALWGFDDVAGSYPSTVIPDLSSNDYPLVLGKGGSIVPGGRFGNAFTAREQEHISYPQGEVLFGLSQLKTPADRHEPPMSWMNANFGALMSAGENHLRKEVGFVNPTQTKLNLGNFDWTVECWLKPNFLQQSEQVIFEIGTGPRGENDRITKLSFKGREGFRFLNNGIAYLLPMSRTSGFKRQLNGDWHHFVLLFQHKSKTLSWYIDGRLQGNRPDANIVSLPLGEEAYFSIGRNGHWQEPLLSAIDELRFSEGFLYSSNFKPPIVSFIQPSSTAAALPEKVLGPPLLFPPKGSRHDTLKLGNRKFLFLDSSIIDTSWGKISFQVNPPLQATKVIEVKGIFRKHLNVLEDEKGLIRIYYGVNDDNLAVQTSADGLHFTEPDLIDTPFHGHKNIVVAEETGMGMVFIDPNAPPEQKWKFLSDFHRRGIYLYVSNDGWRFKRLKQPVLPFRSGSQSNIFYDDQQQLYLSYHRTDFGRDKEGNTQRNYVLTATEKLAGPWPYKPLSLHDLLSSTDTSKVHRLIPWYLDNGPLTPGGFGKEFPWVFTPAANDPDNVDIYVPKAIKYPWAPDTYLAFPCVYFHYESPVNGRNALSTPDRDRGSGPIETQLAISRNGYEWKRYPRPVYLAPGTHDGWPVQQIYMAQGLIRRGNEIWQYFYGTEAYHSGYLKLDKAKTAVYRVVQRLDGFVSLDASYDENSCIRTLPFTFEGDRLLLNVNTSATGYMQVGILDGEGRPLPGFGLDDCIYINGDYIETPVEWLKKGASLKSLNGKTVRLIFRMRGSKLYAMQFK</sequence>
<reference evidence="4 5" key="1">
    <citation type="submission" date="2016-08" db="EMBL/GenBank/DDBJ databases">
        <authorList>
            <person name="Seilhamer J.J."/>
        </authorList>
    </citation>
    <scope>NUCLEOTIDE SEQUENCE [LARGE SCALE GENOMIC DNA]</scope>
    <source>
        <strain evidence="4 5">A37T2</strain>
    </source>
</reference>
<dbReference type="STRING" id="1335309.GA0116948_11719"/>
<keyword evidence="1" id="KW-0378">Hydrolase</keyword>
<dbReference type="Gene3D" id="2.60.120.200">
    <property type="match status" value="1"/>
</dbReference>
<evidence type="ECO:0000256" key="3">
    <source>
        <dbReference type="SAM" id="SignalP"/>
    </source>
</evidence>
<evidence type="ECO:0000256" key="1">
    <source>
        <dbReference type="ARBA" id="ARBA00022801"/>
    </source>
</evidence>
<keyword evidence="5" id="KW-1185">Reference proteome</keyword>
<evidence type="ECO:0000256" key="2">
    <source>
        <dbReference type="ARBA" id="ARBA00023295"/>
    </source>
</evidence>
<keyword evidence="2" id="KW-0326">Glycosidase</keyword>
<dbReference type="Pfam" id="PF13385">
    <property type="entry name" value="Laminin_G_3"/>
    <property type="match status" value="1"/>
</dbReference>
<evidence type="ECO:0000313" key="4">
    <source>
        <dbReference type="EMBL" id="SCC59413.1"/>
    </source>
</evidence>
<keyword evidence="3" id="KW-0732">Signal</keyword>